<feature type="domain" description="FAD-binding FR-type" evidence="2">
    <location>
        <begin position="1"/>
        <end position="96"/>
    </location>
</feature>
<dbReference type="InterPro" id="IPR012165">
    <property type="entry name" value="Cyt_c3_hydrogenase_gsu"/>
</dbReference>
<reference evidence="3 4" key="1">
    <citation type="journal article" date="2014" name="Int. J. Syst. Evol. Microbiol.">
        <title>Thermococcus paralvinellae sp. nov. and Thermococcus cleftensis sp. nov. of hyperthermophilic heterotrophs from deep-sea hydrothermal vents.</title>
        <authorList>
            <person name="Hensley S.A."/>
            <person name="Jung J.H."/>
            <person name="Park C.S."/>
            <person name="Holden J.F."/>
        </authorList>
    </citation>
    <scope>NUCLEOTIDE SEQUENCE [LARGE SCALE GENOMIC DNA]</scope>
    <source>
        <strain evidence="3 4">ES1</strain>
    </source>
</reference>
<dbReference type="InterPro" id="IPR017938">
    <property type="entry name" value="Riboflavin_synthase-like_b-brl"/>
</dbReference>
<keyword evidence="1" id="KW-0411">Iron-sulfur</keyword>
<comment type="cofactor">
    <cofactor evidence="1">
        <name>[2Fe-2S] cluster</name>
        <dbReference type="ChEBI" id="CHEBI:190135"/>
    </cofactor>
    <text evidence="1">Binds 1 [2Fe-2S] cluster per subunit.</text>
</comment>
<dbReference type="EMBL" id="CP006965">
    <property type="protein sequence ID" value="AHF80897.1"/>
    <property type="molecule type" value="Genomic_DNA"/>
</dbReference>
<dbReference type="OrthoDB" id="35401at2157"/>
<dbReference type="GO" id="GO:0051537">
    <property type="term" value="F:2 iron, 2 sulfur cluster binding"/>
    <property type="evidence" value="ECO:0007669"/>
    <property type="project" value="UniProtKB-KW"/>
</dbReference>
<dbReference type="STRING" id="582419.TES1_1519"/>
<dbReference type="CDD" id="cd06219">
    <property type="entry name" value="DHOD_e_trans_like1"/>
    <property type="match status" value="1"/>
</dbReference>
<dbReference type="KEGG" id="ths:TES1_1519"/>
<dbReference type="AlphaFoldDB" id="W0I825"/>
<dbReference type="Proteomes" id="UP000019027">
    <property type="component" value="Chromosome"/>
</dbReference>
<evidence type="ECO:0000256" key="1">
    <source>
        <dbReference type="PIRSR" id="PIRSR006816-2"/>
    </source>
</evidence>
<dbReference type="SUPFAM" id="SSF63380">
    <property type="entry name" value="Riboflavin synthase domain-like"/>
    <property type="match status" value="1"/>
</dbReference>
<feature type="binding site" evidence="1">
    <location>
        <position position="230"/>
    </location>
    <ligand>
        <name>[2Fe-2S] cluster</name>
        <dbReference type="ChEBI" id="CHEBI:190135"/>
    </ligand>
</feature>
<organism evidence="3 4">
    <name type="scientific">Thermococcus paralvinellae</name>
    <dbReference type="NCBI Taxonomy" id="582419"/>
    <lineage>
        <taxon>Archaea</taxon>
        <taxon>Methanobacteriati</taxon>
        <taxon>Methanobacteriota</taxon>
        <taxon>Thermococci</taxon>
        <taxon>Thermococcales</taxon>
        <taxon>Thermococcaceae</taxon>
        <taxon>Thermococcus</taxon>
    </lineage>
</organism>
<evidence type="ECO:0000313" key="4">
    <source>
        <dbReference type="Proteomes" id="UP000019027"/>
    </source>
</evidence>
<dbReference type="InterPro" id="IPR039261">
    <property type="entry name" value="FNR_nucleotide-bd"/>
</dbReference>
<feature type="binding site" evidence="1">
    <location>
        <position position="245"/>
    </location>
    <ligand>
        <name>[2Fe-2S] cluster</name>
        <dbReference type="ChEBI" id="CHEBI:190135"/>
    </ligand>
</feature>
<evidence type="ECO:0000259" key="2">
    <source>
        <dbReference type="PROSITE" id="PS51384"/>
    </source>
</evidence>
<dbReference type="PROSITE" id="PS51384">
    <property type="entry name" value="FAD_FR"/>
    <property type="match status" value="1"/>
</dbReference>
<dbReference type="Gene3D" id="3.40.50.80">
    <property type="entry name" value="Nucleotide-binding domain of ferredoxin-NADP reductase (FNR) module"/>
    <property type="match status" value="1"/>
</dbReference>
<dbReference type="NCBIfam" id="NF004862">
    <property type="entry name" value="PRK06222.1"/>
    <property type="match status" value="1"/>
</dbReference>
<dbReference type="InterPro" id="IPR017927">
    <property type="entry name" value="FAD-bd_FR_type"/>
</dbReference>
<proteinExistence type="predicted"/>
<dbReference type="PANTHER" id="PTHR43513">
    <property type="entry name" value="DIHYDROOROTATE DEHYDROGENASE B (NAD(+)), ELECTRON TRANSFER SUBUNIT"/>
    <property type="match status" value="1"/>
</dbReference>
<dbReference type="InterPro" id="IPR019480">
    <property type="entry name" value="Dihydroorotate_DH_Fe-S-bd"/>
</dbReference>
<sequence length="288" mass="32623">MYKILERKEIAMRNVWFKVYAPHVVKKLQPGQFVIVRAFENGERIPLTPVMWDKEEGWMGLVVFTRGKTTMQINTELKEGDYFLNIAGPLGNPAPMKKYGKILAIGLYTGIVEVFPIAKAWQEIGNEVHTLQVTFEPMIILKDELEKAVSKHTAVGVPIDPEKSFPENMKNVTAKAREVVRDMIKEINPDLVFMVGPVGDQKAIFEVVREFNVPMLVDLHPIMVDGTGMCGACRVTVGGKVRFACVDGPTFNAYEVDFDELIKRSSYYRDLEMRAMQEYMQKLQGGAQ</sequence>
<dbReference type="GO" id="GO:0016491">
    <property type="term" value="F:oxidoreductase activity"/>
    <property type="evidence" value="ECO:0007669"/>
    <property type="project" value="InterPro"/>
</dbReference>
<dbReference type="GO" id="GO:0006221">
    <property type="term" value="P:pyrimidine nucleotide biosynthetic process"/>
    <property type="evidence" value="ECO:0007669"/>
    <property type="project" value="InterPro"/>
</dbReference>
<feature type="binding site" evidence="1">
    <location>
        <position position="233"/>
    </location>
    <ligand>
        <name>[2Fe-2S] cluster</name>
        <dbReference type="ChEBI" id="CHEBI:190135"/>
    </ligand>
</feature>
<dbReference type="GO" id="GO:0046872">
    <property type="term" value="F:metal ion binding"/>
    <property type="evidence" value="ECO:0007669"/>
    <property type="project" value="UniProtKB-KW"/>
</dbReference>
<dbReference type="HOGENOM" id="CLU_003827_1_0_2"/>
<dbReference type="PIRSF" id="PIRSF006816">
    <property type="entry name" value="Cyc3_hyd_g"/>
    <property type="match status" value="1"/>
</dbReference>
<dbReference type="GO" id="GO:0050660">
    <property type="term" value="F:flavin adenine dinucleotide binding"/>
    <property type="evidence" value="ECO:0007669"/>
    <property type="project" value="InterPro"/>
</dbReference>
<dbReference type="PANTHER" id="PTHR43513:SF3">
    <property type="entry name" value="DIHYDROOROTATE DEHYDROGENASE B (NAD(+)), ELECTRON TRANSFER SUBUNIT-RELATED"/>
    <property type="match status" value="1"/>
</dbReference>
<dbReference type="Gene3D" id="2.40.30.10">
    <property type="entry name" value="Translation factors"/>
    <property type="match status" value="1"/>
</dbReference>
<accession>W0I825</accession>
<dbReference type="Pfam" id="PF10418">
    <property type="entry name" value="DHODB_Fe-S_bind"/>
    <property type="match status" value="1"/>
</dbReference>
<dbReference type="RefSeq" id="WP_042681738.1">
    <property type="nucleotide sequence ID" value="NZ_CP006965.1"/>
</dbReference>
<dbReference type="InterPro" id="IPR050353">
    <property type="entry name" value="PyrK_electron_transfer"/>
</dbReference>
<keyword evidence="4" id="KW-1185">Reference proteome</keyword>
<gene>
    <name evidence="3" type="ORF">TES1_1519</name>
</gene>
<name>W0I825_9EURY</name>
<evidence type="ECO:0000313" key="3">
    <source>
        <dbReference type="EMBL" id="AHF80897.1"/>
    </source>
</evidence>
<keyword evidence="1" id="KW-0001">2Fe-2S</keyword>
<dbReference type="SUPFAM" id="SSF52343">
    <property type="entry name" value="Ferredoxin reductase-like, C-terminal NADP-linked domain"/>
    <property type="match status" value="1"/>
</dbReference>
<dbReference type="GeneID" id="24907600"/>
<protein>
    <submittedName>
        <fullName evidence="3">Ferredoxin-NADP(+) reductase subunit alpha</fullName>
    </submittedName>
</protein>
<keyword evidence="1" id="KW-0479">Metal-binding</keyword>
<keyword evidence="1" id="KW-0408">Iron</keyword>